<evidence type="ECO:0000256" key="8">
    <source>
        <dbReference type="PIRNR" id="PIRNR017207"/>
    </source>
</evidence>
<dbReference type="GO" id="GO:0072546">
    <property type="term" value="C:EMC complex"/>
    <property type="evidence" value="ECO:0007669"/>
    <property type="project" value="EnsemblFungi"/>
</dbReference>
<evidence type="ECO:0000313" key="10">
    <source>
        <dbReference type="EMBL" id="EDO15376.1"/>
    </source>
</evidence>
<evidence type="ECO:0000256" key="5">
    <source>
        <dbReference type="ARBA" id="ARBA00022824"/>
    </source>
</evidence>
<evidence type="ECO:0000256" key="2">
    <source>
        <dbReference type="ARBA" id="ARBA00007715"/>
    </source>
</evidence>
<dbReference type="InterPro" id="IPR009445">
    <property type="entry name" value="TMEM85/Emc4"/>
</dbReference>
<evidence type="ECO:0000256" key="3">
    <source>
        <dbReference type="ARBA" id="ARBA00020820"/>
    </source>
</evidence>
<keyword evidence="4 9" id="KW-0812">Transmembrane</keyword>
<keyword evidence="5" id="KW-0256">Endoplasmic reticulum</keyword>
<organism evidence="11">
    <name type="scientific">Vanderwaltozyma polyspora (strain ATCC 22028 / DSM 70294 / BCRC 21397 / CBS 2163 / NBRC 10782 / NRRL Y-8283 / UCD 57-17)</name>
    <name type="common">Kluyveromyces polysporus</name>
    <dbReference type="NCBI Taxonomy" id="436907"/>
    <lineage>
        <taxon>Eukaryota</taxon>
        <taxon>Fungi</taxon>
        <taxon>Dikarya</taxon>
        <taxon>Ascomycota</taxon>
        <taxon>Saccharomycotina</taxon>
        <taxon>Saccharomycetes</taxon>
        <taxon>Saccharomycetales</taxon>
        <taxon>Saccharomycetaceae</taxon>
        <taxon>Vanderwaltozyma</taxon>
    </lineage>
</organism>
<dbReference type="PIRSF" id="PIRSF017207">
    <property type="entry name" value="UCP017207_TM-p85"/>
    <property type="match status" value="1"/>
</dbReference>
<dbReference type="FunCoup" id="A7TQS7">
    <property type="interactions" value="777"/>
</dbReference>
<dbReference type="KEGG" id="vpo:Kpol_460p11"/>
<dbReference type="OMA" id="IPMNFFM"/>
<gene>
    <name evidence="10" type="ORF">Kpol_460p11</name>
</gene>
<dbReference type="GO" id="GO:0045050">
    <property type="term" value="P:protein insertion into ER membrane by stop-transfer membrane-anchor sequence"/>
    <property type="evidence" value="ECO:0007669"/>
    <property type="project" value="EnsemblFungi"/>
</dbReference>
<dbReference type="GO" id="GO:0032977">
    <property type="term" value="F:membrane insertase activity"/>
    <property type="evidence" value="ECO:0007669"/>
    <property type="project" value="EnsemblFungi"/>
</dbReference>
<dbReference type="EMBL" id="DS480463">
    <property type="protein sequence ID" value="EDO15376.1"/>
    <property type="molecule type" value="Genomic_DNA"/>
</dbReference>
<name>A7TQS7_VANPO</name>
<sequence>MRMDEPYEWATNLVDSGYIQNLPVESSNTLSAPIGFKVVGRGKGEESGSNSSNGVDDAQLVEFQMQKAWQIATQPAKSLPMNFFMSYMSGTSLQIIPIMTALMLLSGPIKAIFSVNKVFQPILNNGNRGVTSKDILGPMAMFVVFQFALMGIGIHKLNSMGLFPTTESDWLSWKSPLNVTDSVKAFAF</sequence>
<protein>
    <recommendedName>
        <fullName evidence="3 8">ER membrane protein complex subunit 4</fullName>
    </recommendedName>
</protein>
<comment type="similarity">
    <text evidence="2 8">Belongs to the EMC4 family.</text>
</comment>
<evidence type="ECO:0000256" key="4">
    <source>
        <dbReference type="ARBA" id="ARBA00022692"/>
    </source>
</evidence>
<evidence type="ECO:0000256" key="9">
    <source>
        <dbReference type="SAM" id="Phobius"/>
    </source>
</evidence>
<feature type="transmembrane region" description="Helical" evidence="9">
    <location>
        <begin position="95"/>
        <end position="115"/>
    </location>
</feature>
<dbReference type="AlphaFoldDB" id="A7TQS7"/>
<comment type="subcellular location">
    <subcellularLocation>
        <location evidence="1">Endoplasmic reticulum membrane</location>
        <topology evidence="1">Multi-pass membrane protein</topology>
    </subcellularLocation>
</comment>
<dbReference type="HOGENOM" id="CLU_098404_1_3_1"/>
<proteinExistence type="inferred from homology"/>
<evidence type="ECO:0000313" key="11">
    <source>
        <dbReference type="Proteomes" id="UP000000267"/>
    </source>
</evidence>
<evidence type="ECO:0000256" key="7">
    <source>
        <dbReference type="ARBA" id="ARBA00023136"/>
    </source>
</evidence>
<evidence type="ECO:0000256" key="1">
    <source>
        <dbReference type="ARBA" id="ARBA00004477"/>
    </source>
</evidence>
<accession>A7TQS7</accession>
<dbReference type="OrthoDB" id="369569at2759"/>
<feature type="transmembrane region" description="Helical" evidence="9">
    <location>
        <begin position="135"/>
        <end position="154"/>
    </location>
</feature>
<dbReference type="GO" id="GO:0006644">
    <property type="term" value="P:phospholipid metabolic process"/>
    <property type="evidence" value="ECO:0007669"/>
    <property type="project" value="EnsemblFungi"/>
</dbReference>
<dbReference type="RefSeq" id="XP_001643234.1">
    <property type="nucleotide sequence ID" value="XM_001643184.1"/>
</dbReference>
<dbReference type="PhylomeDB" id="A7TQS7"/>
<dbReference type="eggNOG" id="KOG3318">
    <property type="taxonomic scope" value="Eukaryota"/>
</dbReference>
<dbReference type="Pfam" id="PF06417">
    <property type="entry name" value="EMC4"/>
    <property type="match status" value="1"/>
</dbReference>
<reference evidence="10 11" key="1">
    <citation type="journal article" date="2007" name="Proc. Natl. Acad. Sci. U.S.A.">
        <title>Independent sorting-out of thousands of duplicated gene pairs in two yeast species descended from a whole-genome duplication.</title>
        <authorList>
            <person name="Scannell D.R."/>
            <person name="Frank A.C."/>
            <person name="Conant G.C."/>
            <person name="Byrne K.P."/>
            <person name="Woolfit M."/>
            <person name="Wolfe K.H."/>
        </authorList>
    </citation>
    <scope>NUCLEOTIDE SEQUENCE [LARGE SCALE GENOMIC DNA]</scope>
    <source>
        <strain evidence="11">ATCC 22028 / DSM 70294 / BCRC 21397 / CBS 2163 / NBRC 10782 / NRRL Y-8283 / UCD 57-17</strain>
    </source>
</reference>
<evidence type="ECO:0000256" key="6">
    <source>
        <dbReference type="ARBA" id="ARBA00022989"/>
    </source>
</evidence>
<keyword evidence="6 9" id="KW-1133">Transmembrane helix</keyword>
<dbReference type="STRING" id="436907.A7TQS7"/>
<dbReference type="PANTHER" id="PTHR19315">
    <property type="entry name" value="ER MEMBRANE PROTEIN COMPLEX SUBUNIT 4"/>
    <property type="match status" value="1"/>
</dbReference>
<dbReference type="GeneID" id="5543453"/>
<keyword evidence="11" id="KW-1185">Reference proteome</keyword>
<dbReference type="Proteomes" id="UP000000267">
    <property type="component" value="Unassembled WGS sequence"/>
</dbReference>
<dbReference type="InParanoid" id="A7TQS7"/>
<keyword evidence="7 8" id="KW-0472">Membrane</keyword>
<dbReference type="GO" id="GO:0015914">
    <property type="term" value="P:phospholipid transport"/>
    <property type="evidence" value="ECO:0007669"/>
    <property type="project" value="EnsemblFungi"/>
</dbReference>